<organism evidence="1 2">
    <name type="scientific">Streptomyces albospinus</name>
    <dbReference type="NCBI Taxonomy" id="285515"/>
    <lineage>
        <taxon>Bacteria</taxon>
        <taxon>Bacillati</taxon>
        <taxon>Actinomycetota</taxon>
        <taxon>Actinomycetes</taxon>
        <taxon>Kitasatosporales</taxon>
        <taxon>Streptomycetaceae</taxon>
        <taxon>Streptomyces</taxon>
    </lineage>
</organism>
<reference evidence="2" key="1">
    <citation type="journal article" date="2019" name="Int. J. Syst. Evol. Microbiol.">
        <title>The Global Catalogue of Microorganisms (GCM) 10K type strain sequencing project: providing services to taxonomists for standard genome sequencing and annotation.</title>
        <authorList>
            <consortium name="The Broad Institute Genomics Platform"/>
            <consortium name="The Broad Institute Genome Sequencing Center for Infectious Disease"/>
            <person name="Wu L."/>
            <person name="Ma J."/>
        </authorList>
    </citation>
    <scope>NUCLEOTIDE SEQUENCE [LARGE SCALE GENOMIC DNA]</scope>
    <source>
        <strain evidence="2">JCM 3399</strain>
    </source>
</reference>
<accession>A0ABQ2VR36</accession>
<name>A0ABQ2VR36_9ACTN</name>
<evidence type="ECO:0000313" key="2">
    <source>
        <dbReference type="Proteomes" id="UP000654471"/>
    </source>
</evidence>
<evidence type="ECO:0000313" key="1">
    <source>
        <dbReference type="EMBL" id="GGV02474.1"/>
    </source>
</evidence>
<comment type="caution">
    <text evidence="1">The sequence shown here is derived from an EMBL/GenBank/DDBJ whole genome shotgun (WGS) entry which is preliminary data.</text>
</comment>
<keyword evidence="2" id="KW-1185">Reference proteome</keyword>
<protein>
    <submittedName>
        <fullName evidence="1">Uncharacterized protein</fullName>
    </submittedName>
</protein>
<gene>
    <name evidence="1" type="ORF">GCM10010211_82270</name>
</gene>
<dbReference type="Proteomes" id="UP000654471">
    <property type="component" value="Unassembled WGS sequence"/>
</dbReference>
<sequence length="121" mass="13034">MTAARLPVTRALAALIAKATGRPCGIAELPRIQQESGEWEPAPPPYAILDSLPGMFSGPPLWDWQADAAWSYQVTSVGEREDQDEGAVQRAAEAEAAHVAARVELDGASDCLTFRARSWKS</sequence>
<dbReference type="EMBL" id="BMRP01000078">
    <property type="protein sequence ID" value="GGV02474.1"/>
    <property type="molecule type" value="Genomic_DNA"/>
</dbReference>
<proteinExistence type="predicted"/>
<dbReference type="RefSeq" id="WP_189308495.1">
    <property type="nucleotide sequence ID" value="NZ_BMRP01000078.1"/>
</dbReference>